<keyword evidence="15 18" id="KW-0496">Mitochondrion</keyword>
<dbReference type="GO" id="GO:0006120">
    <property type="term" value="P:mitochondrial electron transport, NADH to ubiquinone"/>
    <property type="evidence" value="ECO:0007669"/>
    <property type="project" value="InterPro"/>
</dbReference>
<keyword evidence="11 18" id="KW-0249">Electron transport</keyword>
<comment type="catalytic activity">
    <reaction evidence="17 18">
        <text>a ubiquinone + NADH + 5 H(+)(in) = a ubiquinol + NAD(+) + 4 H(+)(out)</text>
        <dbReference type="Rhea" id="RHEA:29091"/>
        <dbReference type="Rhea" id="RHEA-COMP:9565"/>
        <dbReference type="Rhea" id="RHEA-COMP:9566"/>
        <dbReference type="ChEBI" id="CHEBI:15378"/>
        <dbReference type="ChEBI" id="CHEBI:16389"/>
        <dbReference type="ChEBI" id="CHEBI:17976"/>
        <dbReference type="ChEBI" id="CHEBI:57540"/>
        <dbReference type="ChEBI" id="CHEBI:57945"/>
        <dbReference type="EC" id="7.1.1.2"/>
    </reaction>
</comment>
<feature type="transmembrane region" description="Helical" evidence="18">
    <location>
        <begin position="230"/>
        <end position="250"/>
    </location>
</feature>
<keyword evidence="6" id="KW-0813">Transport</keyword>
<keyword evidence="10 18" id="KW-1278">Translocase</keyword>
<gene>
    <name evidence="20" type="primary">NADH2</name>
</gene>
<evidence type="ECO:0000256" key="16">
    <source>
        <dbReference type="ARBA" id="ARBA00023136"/>
    </source>
</evidence>
<name>W6JGX8_9EUCA</name>
<dbReference type="PANTHER" id="PTHR46552:SF1">
    <property type="entry name" value="NADH-UBIQUINONE OXIDOREDUCTASE CHAIN 2"/>
    <property type="match status" value="1"/>
</dbReference>
<evidence type="ECO:0000256" key="4">
    <source>
        <dbReference type="ARBA" id="ARBA00012944"/>
    </source>
</evidence>
<dbReference type="Pfam" id="PF00361">
    <property type="entry name" value="Proton_antipo_M"/>
    <property type="match status" value="2"/>
</dbReference>
<evidence type="ECO:0000259" key="19">
    <source>
        <dbReference type="Pfam" id="PF00361"/>
    </source>
</evidence>
<evidence type="ECO:0000256" key="7">
    <source>
        <dbReference type="ARBA" id="ARBA00022660"/>
    </source>
</evidence>
<dbReference type="PANTHER" id="PTHR46552">
    <property type="entry name" value="NADH-UBIQUINONE OXIDOREDUCTASE CHAIN 2"/>
    <property type="match status" value="1"/>
</dbReference>
<dbReference type="EC" id="7.1.1.2" evidence="4 18"/>
<proteinExistence type="inferred from homology"/>
<dbReference type="EMBL" id="AB769383">
    <property type="protein sequence ID" value="BAO48258.1"/>
    <property type="molecule type" value="Genomic_DNA"/>
</dbReference>
<evidence type="ECO:0000256" key="8">
    <source>
        <dbReference type="ARBA" id="ARBA00022692"/>
    </source>
</evidence>
<feature type="transmembrane region" description="Helical" evidence="18">
    <location>
        <begin position="314"/>
        <end position="335"/>
    </location>
</feature>
<organism evidence="20">
    <name type="scientific">Chaceon granulatus</name>
    <dbReference type="NCBI Taxonomy" id="557237"/>
    <lineage>
        <taxon>Eukaryota</taxon>
        <taxon>Metazoa</taxon>
        <taxon>Ecdysozoa</taxon>
        <taxon>Arthropoda</taxon>
        <taxon>Crustacea</taxon>
        <taxon>Multicrustacea</taxon>
        <taxon>Malacostraca</taxon>
        <taxon>Eumalacostraca</taxon>
        <taxon>Eucarida</taxon>
        <taxon>Decapoda</taxon>
        <taxon>Pleocyemata</taxon>
        <taxon>Brachyura</taxon>
        <taxon>Eubrachyura</taxon>
        <taxon>Portunoidea</taxon>
        <taxon>Geryonidae</taxon>
        <taxon>Chaceon</taxon>
    </lineage>
</organism>
<accession>W6JGX8</accession>
<evidence type="ECO:0000256" key="15">
    <source>
        <dbReference type="ARBA" id="ARBA00023128"/>
    </source>
</evidence>
<keyword evidence="13 18" id="KW-0520">NAD</keyword>
<dbReference type="AlphaFoldDB" id="W6JGX8"/>
<reference evidence="20" key="1">
    <citation type="submission" date="2012-12" db="EMBL/GenBank/DDBJ databases">
        <title>Complete mitochondrial DNA sequence of deep-water crab Chaceon granulatus.</title>
        <authorList>
            <person name="Yanagimoto T."/>
        </authorList>
    </citation>
    <scope>NUCLEOTIDE SEQUENCE</scope>
</reference>
<feature type="transmembrane region" description="Helical" evidence="18">
    <location>
        <begin position="186"/>
        <end position="210"/>
    </location>
</feature>
<evidence type="ECO:0000256" key="17">
    <source>
        <dbReference type="ARBA" id="ARBA00049551"/>
    </source>
</evidence>
<comment type="subcellular location">
    <subcellularLocation>
        <location evidence="2 18">Mitochondrion inner membrane</location>
        <topology evidence="2 18">Multi-pass membrane protein</topology>
    </subcellularLocation>
</comment>
<evidence type="ECO:0000256" key="5">
    <source>
        <dbReference type="ARBA" id="ARBA00021008"/>
    </source>
</evidence>
<dbReference type="InterPro" id="IPR001750">
    <property type="entry name" value="ND/Mrp_TM"/>
</dbReference>
<keyword evidence="12 18" id="KW-1133">Transmembrane helix</keyword>
<feature type="domain" description="NADH:quinone oxidoreductase/Mrp antiporter transmembrane" evidence="19">
    <location>
        <begin position="24"/>
        <end position="78"/>
    </location>
</feature>
<dbReference type="InterPro" id="IPR050175">
    <property type="entry name" value="Complex_I_Subunit_2"/>
</dbReference>
<comment type="function">
    <text evidence="1">Core subunit of the mitochondrial membrane respiratory chain NADH dehydrogenase (Complex I) that is believed to belong to the minimal assembly required for catalysis. Complex I functions in the transfer of electrons from NADH to the respiratory chain. The immediate electron acceptor for the enzyme is believed to be ubiquinone.</text>
</comment>
<sequence length="336" mass="37884">MVFPISSLLFMVSLLSGSILSISSTSWFAAWIGLELNFLSFIPLITTKMNSYLSEAAIKYFLVQAMASTIIIMSSSLFMLTPNLSHTLILLSLILKLGAAPFHFWFPQIMEGLMWPQAMILMTIQKIAPMFLMSYLNMSSILTNIIILSSIISALVGAMGGLNIMSLRKLMAYSSINHMSWMLVSISLNDMMWISYFTFYALISSSVVILLHSLQSFSISDLMSPNRTNYFLNLLLPMSLLSLGGLPPFTGFLPKWMMIQIMISNNMLMPLAFLLFSSLLTLYFYLRILIPFALSFNPILNFNVKYTSYISLSSSLPLISFFNLLGIFLPFPFLIF</sequence>
<protein>
    <recommendedName>
        <fullName evidence="5 18">NADH-ubiquinone oxidoreductase chain 2</fullName>
        <ecNumber evidence="4 18">7.1.1.2</ecNumber>
    </recommendedName>
</protein>
<evidence type="ECO:0000256" key="11">
    <source>
        <dbReference type="ARBA" id="ARBA00022982"/>
    </source>
</evidence>
<feature type="transmembrane region" description="Helical" evidence="18">
    <location>
        <begin position="118"/>
        <end position="136"/>
    </location>
</feature>
<evidence type="ECO:0000256" key="6">
    <source>
        <dbReference type="ARBA" id="ARBA00022448"/>
    </source>
</evidence>
<keyword evidence="8 18" id="KW-0812">Transmembrane</keyword>
<dbReference type="InterPro" id="IPR003917">
    <property type="entry name" value="NADH_UbQ_OxRdtase_chain2"/>
</dbReference>
<comment type="function">
    <text evidence="18">Core subunit of the mitochondrial membrane respiratory chain NADH dehydrogenase (Complex I) which catalyzes electron transfer from NADH through the respiratory chain, using ubiquinone as an electron acceptor. Essential for the catalytic activity and assembly of complex I.</text>
</comment>
<evidence type="ECO:0000256" key="18">
    <source>
        <dbReference type="RuleBase" id="RU003403"/>
    </source>
</evidence>
<dbReference type="GO" id="GO:0008137">
    <property type="term" value="F:NADH dehydrogenase (ubiquinone) activity"/>
    <property type="evidence" value="ECO:0007669"/>
    <property type="project" value="UniProtKB-EC"/>
</dbReference>
<comment type="similarity">
    <text evidence="3 18">Belongs to the complex I subunit 2 family.</text>
</comment>
<feature type="transmembrane region" description="Helical" evidence="18">
    <location>
        <begin position="142"/>
        <end position="165"/>
    </location>
</feature>
<evidence type="ECO:0000256" key="13">
    <source>
        <dbReference type="ARBA" id="ARBA00023027"/>
    </source>
</evidence>
<feature type="transmembrane region" description="Helical" evidence="18">
    <location>
        <begin position="57"/>
        <end position="80"/>
    </location>
</feature>
<evidence type="ECO:0000256" key="1">
    <source>
        <dbReference type="ARBA" id="ARBA00003257"/>
    </source>
</evidence>
<evidence type="ECO:0000313" key="20">
    <source>
        <dbReference type="EMBL" id="BAO48258.1"/>
    </source>
</evidence>
<keyword evidence="9 18" id="KW-0999">Mitochondrion inner membrane</keyword>
<dbReference type="PRINTS" id="PR01436">
    <property type="entry name" value="NADHDHGNASE2"/>
</dbReference>
<keyword evidence="16 18" id="KW-0472">Membrane</keyword>
<feature type="transmembrane region" description="Helical" evidence="18">
    <location>
        <begin position="86"/>
        <end position="106"/>
    </location>
</feature>
<geneLocation type="mitochondrion" evidence="20"/>
<dbReference type="GO" id="GO:0005743">
    <property type="term" value="C:mitochondrial inner membrane"/>
    <property type="evidence" value="ECO:0007669"/>
    <property type="project" value="UniProtKB-SubCell"/>
</dbReference>
<feature type="domain" description="NADH:quinone oxidoreductase/Mrp antiporter transmembrane" evidence="19">
    <location>
        <begin position="83"/>
        <end position="281"/>
    </location>
</feature>
<evidence type="ECO:0000256" key="9">
    <source>
        <dbReference type="ARBA" id="ARBA00022792"/>
    </source>
</evidence>
<evidence type="ECO:0000256" key="3">
    <source>
        <dbReference type="ARBA" id="ARBA00007012"/>
    </source>
</evidence>
<feature type="transmembrane region" description="Helical" evidence="18">
    <location>
        <begin position="271"/>
        <end position="294"/>
    </location>
</feature>
<evidence type="ECO:0000256" key="14">
    <source>
        <dbReference type="ARBA" id="ARBA00023075"/>
    </source>
</evidence>
<evidence type="ECO:0000256" key="12">
    <source>
        <dbReference type="ARBA" id="ARBA00022989"/>
    </source>
</evidence>
<keyword evidence="7 18" id="KW-0679">Respiratory chain</keyword>
<evidence type="ECO:0000256" key="10">
    <source>
        <dbReference type="ARBA" id="ARBA00022967"/>
    </source>
</evidence>
<keyword evidence="14 18" id="KW-0830">Ubiquinone</keyword>
<evidence type="ECO:0000256" key="2">
    <source>
        <dbReference type="ARBA" id="ARBA00004448"/>
    </source>
</evidence>